<dbReference type="Gene3D" id="2.70.70.10">
    <property type="entry name" value="Glucose Permease (Domain IIA)"/>
    <property type="match status" value="1"/>
</dbReference>
<dbReference type="GO" id="GO:0009401">
    <property type="term" value="P:phosphoenolpyruvate-dependent sugar phosphotransferase system"/>
    <property type="evidence" value="ECO:0007669"/>
    <property type="project" value="UniProtKB-KW"/>
</dbReference>
<accession>A0AAC9HRC6</accession>
<evidence type="ECO:0000256" key="6">
    <source>
        <dbReference type="ARBA" id="ARBA00022777"/>
    </source>
</evidence>
<sequence length="164" mass="16707">MNASTETTSDESVRTSVLSPVNGRVVSLTEVPDEVFAQAVVGPGIAVEPEDEEASTAVAPIGGVIAALHPHAFVVTAPTGVSILVHLGIDTVRLKGAGFTLHAAKGDTVQAGQKLIDWSPTAIRGEGLATVCPVIALDAAPESLLELHADGPVATGEELFACRP</sequence>
<name>A0AAC9HRC6_9PSEU</name>
<dbReference type="GO" id="GO:0016301">
    <property type="term" value="F:kinase activity"/>
    <property type="evidence" value="ECO:0007669"/>
    <property type="project" value="UniProtKB-KW"/>
</dbReference>
<evidence type="ECO:0000256" key="1">
    <source>
        <dbReference type="ARBA" id="ARBA00004496"/>
    </source>
</evidence>
<dbReference type="PROSITE" id="PS00371">
    <property type="entry name" value="PTS_EIIA_TYPE_1_HIS"/>
    <property type="match status" value="1"/>
</dbReference>
<keyword evidence="5" id="KW-0598">Phosphotransferase system</keyword>
<evidence type="ECO:0000259" key="7">
    <source>
        <dbReference type="PROSITE" id="PS51093"/>
    </source>
</evidence>
<keyword evidence="4 8" id="KW-0808">Transferase</keyword>
<organism evidence="8 9">
    <name type="scientific">Actinoalloteichus hymeniacidonis</name>
    <dbReference type="NCBI Taxonomy" id="340345"/>
    <lineage>
        <taxon>Bacteria</taxon>
        <taxon>Bacillati</taxon>
        <taxon>Actinomycetota</taxon>
        <taxon>Actinomycetes</taxon>
        <taxon>Pseudonocardiales</taxon>
        <taxon>Pseudonocardiaceae</taxon>
        <taxon>Actinoalloteichus</taxon>
    </lineage>
</organism>
<reference evidence="9" key="1">
    <citation type="submission" date="2016-03" db="EMBL/GenBank/DDBJ databases">
        <title>Complete genome sequence of the type strain Actinoalloteichus hymeniacidonis DSM 45092.</title>
        <authorList>
            <person name="Schaffert L."/>
            <person name="Albersmeier A."/>
            <person name="Winkler A."/>
            <person name="Kalinowski J."/>
            <person name="Zotchev S."/>
            <person name="Ruckert C."/>
        </authorList>
    </citation>
    <scope>NUCLEOTIDE SEQUENCE [LARGE SCALE GENOMIC DNA]</scope>
    <source>
        <strain evidence="9">HPA177(T) (DSM 45092(T))</strain>
    </source>
</reference>
<protein>
    <submittedName>
        <fullName evidence="8">PTS system, glucose subfamily, IIA component</fullName>
        <ecNumber evidence="8">2.7.1.191</ecNumber>
    </submittedName>
</protein>
<keyword evidence="9" id="KW-1185">Reference proteome</keyword>
<evidence type="ECO:0000256" key="4">
    <source>
        <dbReference type="ARBA" id="ARBA00022679"/>
    </source>
</evidence>
<feature type="domain" description="PTS EIIA type-1" evidence="7">
    <location>
        <begin position="33"/>
        <end position="138"/>
    </location>
</feature>
<evidence type="ECO:0000256" key="2">
    <source>
        <dbReference type="ARBA" id="ARBA00022448"/>
    </source>
</evidence>
<comment type="subcellular location">
    <subcellularLocation>
        <location evidence="1">Cytoplasm</location>
    </subcellularLocation>
</comment>
<dbReference type="EMBL" id="CP014859">
    <property type="protein sequence ID" value="AOS63095.1"/>
    <property type="molecule type" value="Genomic_DNA"/>
</dbReference>
<dbReference type="KEGG" id="ahm:TL08_11405"/>
<evidence type="ECO:0000256" key="3">
    <source>
        <dbReference type="ARBA" id="ARBA00022597"/>
    </source>
</evidence>
<evidence type="ECO:0000313" key="9">
    <source>
        <dbReference type="Proteomes" id="UP000095210"/>
    </source>
</evidence>
<dbReference type="InterPro" id="IPR011055">
    <property type="entry name" value="Dup_hybrid_motif"/>
</dbReference>
<dbReference type="InterPro" id="IPR050890">
    <property type="entry name" value="PTS_EIIA_component"/>
</dbReference>
<dbReference type="AlphaFoldDB" id="A0AAC9HRC6"/>
<dbReference type="PANTHER" id="PTHR45008:SF1">
    <property type="entry name" value="PTS SYSTEM GLUCOSE-SPECIFIC EIIA COMPONENT"/>
    <property type="match status" value="1"/>
</dbReference>
<dbReference type="PANTHER" id="PTHR45008">
    <property type="entry name" value="PTS SYSTEM GLUCOSE-SPECIFIC EIIA COMPONENT"/>
    <property type="match status" value="1"/>
</dbReference>
<keyword evidence="3" id="KW-0762">Sugar transport</keyword>
<dbReference type="InterPro" id="IPR001127">
    <property type="entry name" value="PTS_EIIA_1_perm"/>
</dbReference>
<evidence type="ECO:0000256" key="5">
    <source>
        <dbReference type="ARBA" id="ARBA00022683"/>
    </source>
</evidence>
<dbReference type="SUPFAM" id="SSF51261">
    <property type="entry name" value="Duplicated hybrid motif"/>
    <property type="match status" value="1"/>
</dbReference>
<dbReference type="NCBIfam" id="TIGR00830">
    <property type="entry name" value="PTBA"/>
    <property type="match status" value="1"/>
</dbReference>
<evidence type="ECO:0000313" key="8">
    <source>
        <dbReference type="EMBL" id="AOS63095.1"/>
    </source>
</evidence>
<dbReference type="Proteomes" id="UP000095210">
    <property type="component" value="Chromosome"/>
</dbReference>
<dbReference type="GO" id="GO:0005737">
    <property type="term" value="C:cytoplasm"/>
    <property type="evidence" value="ECO:0007669"/>
    <property type="project" value="UniProtKB-SubCell"/>
</dbReference>
<dbReference type="EC" id="2.7.1.191" evidence="8"/>
<dbReference type="PROSITE" id="PS51093">
    <property type="entry name" value="PTS_EIIA_TYPE_1"/>
    <property type="match status" value="1"/>
</dbReference>
<gene>
    <name evidence="8" type="ORF">TL08_11405</name>
</gene>
<dbReference type="Pfam" id="PF00358">
    <property type="entry name" value="PTS_EIIA_1"/>
    <property type="match status" value="1"/>
</dbReference>
<keyword evidence="6" id="KW-0418">Kinase</keyword>
<keyword evidence="2" id="KW-0813">Transport</keyword>
<proteinExistence type="predicted"/>
<dbReference type="RefSeq" id="WP_069848720.1">
    <property type="nucleotide sequence ID" value="NZ_CP014859.1"/>
</dbReference>